<dbReference type="PROSITE" id="PS00383">
    <property type="entry name" value="TYR_PHOSPHATASE_1"/>
    <property type="match status" value="1"/>
</dbReference>
<accession>A0A131Z149</accession>
<dbReference type="InterPro" id="IPR036873">
    <property type="entry name" value="Rhodanese-like_dom_sf"/>
</dbReference>
<dbReference type="GO" id="GO:0017017">
    <property type="term" value="F:MAP kinase tyrosine/serine/threonine phosphatase activity"/>
    <property type="evidence" value="ECO:0007669"/>
    <property type="project" value="InterPro"/>
</dbReference>
<dbReference type="SUPFAM" id="SSF52821">
    <property type="entry name" value="Rhodanese/Cell cycle control phosphatase"/>
    <property type="match status" value="1"/>
</dbReference>
<dbReference type="AlphaFoldDB" id="A0A131Z149"/>
<dbReference type="GO" id="GO:0043409">
    <property type="term" value="P:negative regulation of MAPK cascade"/>
    <property type="evidence" value="ECO:0007669"/>
    <property type="project" value="TreeGrafter"/>
</dbReference>
<evidence type="ECO:0000256" key="3">
    <source>
        <dbReference type="ARBA" id="ARBA00022801"/>
    </source>
</evidence>
<dbReference type="InterPro" id="IPR001763">
    <property type="entry name" value="Rhodanese-like_dom"/>
</dbReference>
<dbReference type="InterPro" id="IPR016130">
    <property type="entry name" value="Tyr_Pase_AS"/>
</dbReference>
<dbReference type="SMART" id="SM00450">
    <property type="entry name" value="RHOD"/>
    <property type="match status" value="1"/>
</dbReference>
<dbReference type="InterPro" id="IPR000387">
    <property type="entry name" value="Tyr_Pase_dom"/>
</dbReference>
<name>A0A131Z149_RHIAP</name>
<dbReference type="PANTHER" id="PTHR10159">
    <property type="entry name" value="DUAL SPECIFICITY PROTEIN PHOSPHATASE"/>
    <property type="match status" value="1"/>
</dbReference>
<keyword evidence="4" id="KW-0904">Protein phosphatase</keyword>
<dbReference type="InterPro" id="IPR029021">
    <property type="entry name" value="Prot-tyrosine_phosphatase-like"/>
</dbReference>
<dbReference type="PRINTS" id="PR01764">
    <property type="entry name" value="MAPKPHPHTASE"/>
</dbReference>
<dbReference type="GO" id="GO:0005829">
    <property type="term" value="C:cytosol"/>
    <property type="evidence" value="ECO:0007669"/>
    <property type="project" value="TreeGrafter"/>
</dbReference>
<proteinExistence type="inferred from homology"/>
<evidence type="ECO:0000256" key="2">
    <source>
        <dbReference type="ARBA" id="ARBA00013064"/>
    </source>
</evidence>
<dbReference type="GO" id="GO:0016301">
    <property type="term" value="F:kinase activity"/>
    <property type="evidence" value="ECO:0007669"/>
    <property type="project" value="UniProtKB-KW"/>
</dbReference>
<feature type="domain" description="Rhodanese" evidence="7">
    <location>
        <begin position="62"/>
        <end position="177"/>
    </location>
</feature>
<evidence type="ECO:0000259" key="5">
    <source>
        <dbReference type="PROSITE" id="PS50054"/>
    </source>
</evidence>
<evidence type="ECO:0000313" key="8">
    <source>
        <dbReference type="EMBL" id="JAP85143.1"/>
    </source>
</evidence>
<dbReference type="EMBL" id="GEDV01003414">
    <property type="protein sequence ID" value="JAP85143.1"/>
    <property type="molecule type" value="Transcribed_RNA"/>
</dbReference>
<dbReference type="InterPro" id="IPR000340">
    <property type="entry name" value="Dual-sp_phosphatase_cat-dom"/>
</dbReference>
<evidence type="ECO:0000256" key="4">
    <source>
        <dbReference type="ARBA" id="ARBA00022912"/>
    </source>
</evidence>
<organism evidence="8">
    <name type="scientific">Rhipicephalus appendiculatus</name>
    <name type="common">Brown ear tick</name>
    <dbReference type="NCBI Taxonomy" id="34631"/>
    <lineage>
        <taxon>Eukaryota</taxon>
        <taxon>Metazoa</taxon>
        <taxon>Ecdysozoa</taxon>
        <taxon>Arthropoda</taxon>
        <taxon>Chelicerata</taxon>
        <taxon>Arachnida</taxon>
        <taxon>Acari</taxon>
        <taxon>Parasitiformes</taxon>
        <taxon>Ixodida</taxon>
        <taxon>Ixodoidea</taxon>
        <taxon>Ixodidae</taxon>
        <taxon>Rhipicephalinae</taxon>
        <taxon>Rhipicephalus</taxon>
        <taxon>Rhipicephalus</taxon>
    </lineage>
</organism>
<protein>
    <recommendedName>
        <fullName evidence="2">protein-tyrosine-phosphatase</fullName>
        <ecNumber evidence="2">3.1.3.48</ecNumber>
    </recommendedName>
</protein>
<feature type="domain" description="Tyrosine specific protein phosphatases" evidence="6">
    <location>
        <begin position="283"/>
        <end position="342"/>
    </location>
</feature>
<dbReference type="SUPFAM" id="SSF52799">
    <property type="entry name" value="(Phosphotyrosine protein) phosphatases II"/>
    <property type="match status" value="1"/>
</dbReference>
<dbReference type="SMART" id="SM00195">
    <property type="entry name" value="DSPc"/>
    <property type="match status" value="1"/>
</dbReference>
<dbReference type="PANTHER" id="PTHR10159:SF528">
    <property type="entry name" value="PUCKERED, ISOFORM A"/>
    <property type="match status" value="1"/>
</dbReference>
<comment type="similarity">
    <text evidence="1">Belongs to the protein-tyrosine phosphatase family. Non-receptor class dual specificity subfamily.</text>
</comment>
<evidence type="ECO:0000256" key="1">
    <source>
        <dbReference type="ARBA" id="ARBA00008601"/>
    </source>
</evidence>
<feature type="domain" description="Tyrosine-protein phosphatase" evidence="5">
    <location>
        <begin position="200"/>
        <end position="363"/>
    </location>
</feature>
<sequence length="394" mass="42959">MSCGASLALDSRPRLQLQLPSSPVASQSAASLSASSVPRRRRSSCSAVRLVTPGELVDSWQRRRRLLLVDCRPFLSFNAGRIRSAVNVNCGDRITRRRLQQGRLALWDLVACRQARDQLRQARDIVVYDDCTGDLESPQPSSSLALVLAVLCQNGATPAVLKGGFREFQRQFAHECTSSAAPPPPCVESASEAVRDVSQWPATCVLPFLLLGNERDARDAELLQRLGVGYVLHVTPALPQTTAVPPTTAAGTDTATTGVQQEHCPGIRCKRLPASDSCHQNLKQFFDDAFQFLDEAHASGSRVLVHCHAGVSRSPTITVAYLMHHLRLPLVDAYRYLKAKRPIISPNLNFMGQLVELEQKLAQNDHQQPCVQCCRASATLLELLAAEPSSSAGV</sequence>
<dbReference type="Pfam" id="PF00782">
    <property type="entry name" value="DSPc"/>
    <property type="match status" value="1"/>
</dbReference>
<dbReference type="PROSITE" id="PS50206">
    <property type="entry name" value="RHODANESE_3"/>
    <property type="match status" value="1"/>
</dbReference>
<keyword evidence="8" id="KW-0808">Transferase</keyword>
<dbReference type="CDD" id="cd01446">
    <property type="entry name" value="DSP_MapKP"/>
    <property type="match status" value="1"/>
</dbReference>
<dbReference type="PROSITE" id="PS50054">
    <property type="entry name" value="TYR_PHOSPHATASE_DUAL"/>
    <property type="match status" value="1"/>
</dbReference>
<dbReference type="InterPro" id="IPR020422">
    <property type="entry name" value="TYR_PHOSPHATASE_DUAL_dom"/>
</dbReference>
<dbReference type="GO" id="GO:0033550">
    <property type="term" value="F:MAP kinase tyrosine phosphatase activity"/>
    <property type="evidence" value="ECO:0007669"/>
    <property type="project" value="TreeGrafter"/>
</dbReference>
<dbReference type="Gene3D" id="3.90.190.10">
    <property type="entry name" value="Protein tyrosine phosphatase superfamily"/>
    <property type="match status" value="1"/>
</dbReference>
<keyword evidence="3" id="KW-0378">Hydrolase</keyword>
<evidence type="ECO:0000259" key="6">
    <source>
        <dbReference type="PROSITE" id="PS50056"/>
    </source>
</evidence>
<dbReference type="EC" id="3.1.3.48" evidence="2"/>
<evidence type="ECO:0000259" key="7">
    <source>
        <dbReference type="PROSITE" id="PS50206"/>
    </source>
</evidence>
<reference evidence="8" key="1">
    <citation type="journal article" date="2016" name="Ticks Tick Borne Dis.">
        <title>De novo assembly and annotation of the salivary gland transcriptome of Rhipicephalus appendiculatus male and female ticks during blood feeding.</title>
        <authorList>
            <person name="de Castro M.H."/>
            <person name="de Klerk D."/>
            <person name="Pienaar R."/>
            <person name="Latif A.A."/>
            <person name="Rees D.J."/>
            <person name="Mans B.J."/>
        </authorList>
    </citation>
    <scope>NUCLEOTIDE SEQUENCE</scope>
    <source>
        <tissue evidence="8">Salivary glands</tissue>
    </source>
</reference>
<dbReference type="Pfam" id="PF00581">
    <property type="entry name" value="Rhodanese"/>
    <property type="match status" value="1"/>
</dbReference>
<dbReference type="Gene3D" id="3.40.250.10">
    <property type="entry name" value="Rhodanese-like domain"/>
    <property type="match status" value="1"/>
</dbReference>
<dbReference type="InterPro" id="IPR008343">
    <property type="entry name" value="MKP"/>
</dbReference>
<dbReference type="PROSITE" id="PS50056">
    <property type="entry name" value="TYR_PHOSPHATASE_2"/>
    <property type="match status" value="1"/>
</dbReference>
<dbReference type="GO" id="GO:0008330">
    <property type="term" value="F:protein tyrosine/threonine phosphatase activity"/>
    <property type="evidence" value="ECO:0007669"/>
    <property type="project" value="TreeGrafter"/>
</dbReference>
<keyword evidence="8" id="KW-0418">Kinase</keyword>